<comment type="caution">
    <text evidence="1">The sequence shown here is derived from an EMBL/GenBank/DDBJ whole genome shotgun (WGS) entry which is preliminary data.</text>
</comment>
<evidence type="ECO:0000313" key="1">
    <source>
        <dbReference type="EMBL" id="KAL0133246.1"/>
    </source>
</evidence>
<dbReference type="Proteomes" id="UP001430953">
    <property type="component" value="Unassembled WGS sequence"/>
</dbReference>
<organism evidence="1 2">
    <name type="scientific">Cardiocondyla obscurior</name>
    <dbReference type="NCBI Taxonomy" id="286306"/>
    <lineage>
        <taxon>Eukaryota</taxon>
        <taxon>Metazoa</taxon>
        <taxon>Ecdysozoa</taxon>
        <taxon>Arthropoda</taxon>
        <taxon>Hexapoda</taxon>
        <taxon>Insecta</taxon>
        <taxon>Pterygota</taxon>
        <taxon>Neoptera</taxon>
        <taxon>Endopterygota</taxon>
        <taxon>Hymenoptera</taxon>
        <taxon>Apocrita</taxon>
        <taxon>Aculeata</taxon>
        <taxon>Formicoidea</taxon>
        <taxon>Formicidae</taxon>
        <taxon>Myrmicinae</taxon>
        <taxon>Cardiocondyla</taxon>
    </lineage>
</organism>
<sequence>MTAATLVAISAQIKRAKNVWPSVSKRRYSSGCMTVFASSTRRSNLMKASRCFPSRIFWSGGASQFAFHAEFITDAIASAKIIAFKSHAGIYEPPRFVKIETNFVTIVLRESCKLCRGEKFDEFNYRNVEAQKNIICACNIYIAHSEIFENYRVYVELFGYDMMEIHIFITINHSLTR</sequence>
<gene>
    <name evidence="1" type="ORF">PUN28_000788</name>
</gene>
<reference evidence="1 2" key="1">
    <citation type="submission" date="2023-03" db="EMBL/GenBank/DDBJ databases">
        <title>High recombination rates correlate with genetic variation in Cardiocondyla obscurior ants.</title>
        <authorList>
            <person name="Errbii M."/>
        </authorList>
    </citation>
    <scope>NUCLEOTIDE SEQUENCE [LARGE SCALE GENOMIC DNA]</scope>
    <source>
        <strain evidence="1">Alpha-2009</strain>
        <tissue evidence="1">Whole body</tissue>
    </source>
</reference>
<accession>A0AAW2H1L7</accession>
<proteinExistence type="predicted"/>
<dbReference type="EMBL" id="JADYXP020000001">
    <property type="protein sequence ID" value="KAL0133246.1"/>
    <property type="molecule type" value="Genomic_DNA"/>
</dbReference>
<dbReference type="AlphaFoldDB" id="A0AAW2H1L7"/>
<name>A0AAW2H1L7_9HYME</name>
<protein>
    <submittedName>
        <fullName evidence="1">Uncharacterized protein</fullName>
    </submittedName>
</protein>
<evidence type="ECO:0000313" key="2">
    <source>
        <dbReference type="Proteomes" id="UP001430953"/>
    </source>
</evidence>
<keyword evidence="2" id="KW-1185">Reference proteome</keyword>